<protein>
    <recommendedName>
        <fullName evidence="5">YIR protein</fullName>
    </recommendedName>
</protein>
<evidence type="ECO:0000256" key="2">
    <source>
        <dbReference type="SAM" id="Phobius"/>
    </source>
</evidence>
<organism evidence="3 4">
    <name type="scientific">Plasmodium yoelii 17X</name>
    <dbReference type="NCBI Taxonomy" id="1323249"/>
    <lineage>
        <taxon>Eukaryota</taxon>
        <taxon>Sar</taxon>
        <taxon>Alveolata</taxon>
        <taxon>Apicomplexa</taxon>
        <taxon>Aconoidasida</taxon>
        <taxon>Haemosporida</taxon>
        <taxon>Plasmodiidae</taxon>
        <taxon>Plasmodium</taxon>
        <taxon>Plasmodium (Vinckeia)</taxon>
    </lineage>
</organism>
<keyword evidence="2" id="KW-0812">Transmembrane</keyword>
<dbReference type="AlphaFoldDB" id="V7PWG0"/>
<sequence>MAISKMCEDFDTFRKFFRDELDGSGEYDFTNILFKKYCPGQKCNNDIDKINAGCLWLIHELFVKLSFSADPNTLKNDSVSIIIWLGYILNLKPHEGINTINDFYSKHIQDNAEYSKHKIDDKTYTDYKKIIDKVEEYMNINIDNMPKFYESLKLLCNMYTAYTKKNNSDFSKYTNKFIDKYKELFDDDKNIKDSSYNKILNVLSNYYYYFGKGIRFNDMPIDRPSLPTEKTLKKDNPEDPKVTKATKGTEISSEEDKSDKSDIETIQSYDTILSGSSLVNKLVIVLPILGAIAIFWGITYKYSLFGFRKRSKKQHLREKLKK</sequence>
<dbReference type="InterPro" id="IPR006477">
    <property type="entry name" value="Yir_bir_cir"/>
</dbReference>
<dbReference type="Pfam" id="PF06022">
    <property type="entry name" value="Cir_Bir_Yir"/>
    <property type="match status" value="1"/>
</dbReference>
<proteinExistence type="predicted"/>
<gene>
    <name evidence="3" type="ORF">YYC_00225</name>
</gene>
<accession>V7PWG0</accession>
<evidence type="ECO:0000313" key="3">
    <source>
        <dbReference type="EMBL" id="ETB63470.1"/>
    </source>
</evidence>
<dbReference type="NCBIfam" id="TIGR01590">
    <property type="entry name" value="yir-bir-cir_Pla"/>
    <property type="match status" value="1"/>
</dbReference>
<feature type="region of interest" description="Disordered" evidence="1">
    <location>
        <begin position="227"/>
        <end position="259"/>
    </location>
</feature>
<dbReference type="Proteomes" id="UP000018538">
    <property type="component" value="Unassembled WGS sequence"/>
</dbReference>
<feature type="transmembrane region" description="Helical" evidence="2">
    <location>
        <begin position="282"/>
        <end position="303"/>
    </location>
</feature>
<keyword evidence="2" id="KW-0472">Membrane</keyword>
<evidence type="ECO:0008006" key="5">
    <source>
        <dbReference type="Google" id="ProtNLM"/>
    </source>
</evidence>
<keyword evidence="4" id="KW-1185">Reference proteome</keyword>
<dbReference type="EMBL" id="KI635723">
    <property type="protein sequence ID" value="ETB63470.1"/>
    <property type="molecule type" value="Genomic_DNA"/>
</dbReference>
<reference evidence="3 4" key="1">
    <citation type="submission" date="2013-11" db="EMBL/GenBank/DDBJ databases">
        <title>The Genome Sequence of Plasmodium yoelii 17X.</title>
        <authorList>
            <consortium name="The Broad Institute Genomics Platform"/>
            <consortium name="The Broad Institute Genome Sequencing Center for Infectious Disease"/>
            <person name="Neafsey D."/>
            <person name="Adams J."/>
            <person name="Walker B."/>
            <person name="Young S.K."/>
            <person name="Zeng Q."/>
            <person name="Gargeya S."/>
            <person name="Fitzgerald M."/>
            <person name="Haas B."/>
            <person name="Abouelleil A."/>
            <person name="Alvarado L."/>
            <person name="Chapman S.B."/>
            <person name="Gainer-Dewar J."/>
            <person name="Goldberg J."/>
            <person name="Griggs A."/>
            <person name="Gujja S."/>
            <person name="Hansen M."/>
            <person name="Howarth C."/>
            <person name="Imamovic A."/>
            <person name="Ireland A."/>
            <person name="Larimer J."/>
            <person name="McCowan C."/>
            <person name="Murphy C."/>
            <person name="Pearson M."/>
            <person name="Poon T.W."/>
            <person name="Priest M."/>
            <person name="Roberts A."/>
            <person name="Saif S."/>
            <person name="Shea T."/>
            <person name="Sykes S."/>
            <person name="Wortman J."/>
            <person name="Nusbaum C."/>
            <person name="Birren B."/>
        </authorList>
    </citation>
    <scope>NUCLEOTIDE SEQUENCE [LARGE SCALE GENOMIC DNA]</scope>
    <source>
        <strain evidence="3 4">17X</strain>
    </source>
</reference>
<name>V7PWG0_PLAYE</name>
<evidence type="ECO:0000256" key="1">
    <source>
        <dbReference type="SAM" id="MobiDB-lite"/>
    </source>
</evidence>
<evidence type="ECO:0000313" key="4">
    <source>
        <dbReference type="Proteomes" id="UP000018538"/>
    </source>
</evidence>
<keyword evidence="2" id="KW-1133">Transmembrane helix</keyword>
<feature type="compositionally biased region" description="Basic and acidic residues" evidence="1">
    <location>
        <begin position="230"/>
        <end position="242"/>
    </location>
</feature>